<sequence>MWIPADPYAGGMPTLSDAVGLLHSWYPPATAESWDTVGLVYGEESAPVSKVMFAVDPTLEVAREAIEWGADLLVVHHPLFLKPVHGFTSATPKGRTLLALAERGCALLTAHTNADQADGGVSEAFALAIGLEDLTPIRPAEAAARDKIVVHVPHEQAARVREALAGAGAGALGAYDQASYTSTGWGRFRPLPGAQPSIGVIGEPGEVSESRIEAVLPRERRGAVVAAMLAVHPYEEPAYDVIELADPGTAATGTGRIGGVAPTTLADFAAQVSRSLPATAHGVRVGGDPDRVVRRVAVCGGAGDFLLDEVARLDVDAYVTSDLRHHPAAEFLEKRGPALLDVAHWAAEWTWLPVVERRLVAAWGDTVETRVSTLPTDPWTIRI</sequence>
<keyword evidence="2" id="KW-0479">Metal-binding</keyword>
<organism evidence="3">
    <name type="scientific">metagenome</name>
    <dbReference type="NCBI Taxonomy" id="256318"/>
    <lineage>
        <taxon>unclassified sequences</taxon>
        <taxon>metagenomes</taxon>
    </lineage>
</organism>
<dbReference type="InterPro" id="IPR002678">
    <property type="entry name" value="DUF34/NIF3"/>
</dbReference>
<dbReference type="SUPFAM" id="SSF102705">
    <property type="entry name" value="NIF3 (NGG1p interacting factor 3)-like"/>
    <property type="match status" value="1"/>
</dbReference>
<dbReference type="InterPro" id="IPR036069">
    <property type="entry name" value="DUF34/NIF3_sf"/>
</dbReference>
<protein>
    <recommendedName>
        <fullName evidence="4">GTP cyclohydrolase 1 type 2 homolog</fullName>
    </recommendedName>
</protein>
<dbReference type="PANTHER" id="PTHR13799:SF14">
    <property type="entry name" value="GTP CYCLOHYDROLASE 1 TYPE 2 HOMOLOG"/>
    <property type="match status" value="1"/>
</dbReference>
<evidence type="ECO:0008006" key="4">
    <source>
        <dbReference type="Google" id="ProtNLM"/>
    </source>
</evidence>
<name>A0A2P2BXW3_9ZZZZ</name>
<reference evidence="3" key="1">
    <citation type="submission" date="2015-08" db="EMBL/GenBank/DDBJ databases">
        <authorList>
            <person name="Babu N.S."/>
            <person name="Beckwith C.J."/>
            <person name="Beseler K.G."/>
            <person name="Brison A."/>
            <person name="Carone J.V."/>
            <person name="Caskin T.P."/>
            <person name="Diamond M."/>
            <person name="Durham M.E."/>
            <person name="Foxe J.M."/>
            <person name="Go M."/>
            <person name="Henderson B.A."/>
            <person name="Jones I.B."/>
            <person name="McGettigan J.A."/>
            <person name="Micheletti S.J."/>
            <person name="Nasrallah M.E."/>
            <person name="Ortiz D."/>
            <person name="Piller C.R."/>
            <person name="Privatt S.R."/>
            <person name="Schneider S.L."/>
            <person name="Sharp S."/>
            <person name="Smith T.C."/>
            <person name="Stanton J.D."/>
            <person name="Ullery H.E."/>
            <person name="Wilson R.J."/>
            <person name="Serrano M.G."/>
            <person name="Buck G."/>
            <person name="Lee V."/>
            <person name="Wang Y."/>
            <person name="Carvalho R."/>
            <person name="Voegtly L."/>
            <person name="Shi R."/>
            <person name="Duckworth R."/>
            <person name="Johnson A."/>
            <person name="Loviza R."/>
            <person name="Walstead R."/>
            <person name="Shah Z."/>
            <person name="Kiflezghi M."/>
            <person name="Wade K."/>
            <person name="Ball S.L."/>
            <person name="Bradley K.W."/>
            <person name="Asai D.J."/>
            <person name="Bowman C.A."/>
            <person name="Russell D.A."/>
            <person name="Pope W.H."/>
            <person name="Jacobs-Sera D."/>
            <person name="Hendrix R.W."/>
            <person name="Hatfull G.F."/>
        </authorList>
    </citation>
    <scope>NUCLEOTIDE SEQUENCE</scope>
</reference>
<dbReference type="GO" id="GO:0005737">
    <property type="term" value="C:cytoplasm"/>
    <property type="evidence" value="ECO:0007669"/>
    <property type="project" value="TreeGrafter"/>
</dbReference>
<accession>A0A2P2BXW3</accession>
<dbReference type="Pfam" id="PF01784">
    <property type="entry name" value="DUF34_NIF3"/>
    <property type="match status" value="1"/>
</dbReference>
<dbReference type="EMBL" id="CZKA01000011">
    <property type="protein sequence ID" value="CUR54595.1"/>
    <property type="molecule type" value="Genomic_DNA"/>
</dbReference>
<evidence type="ECO:0000256" key="1">
    <source>
        <dbReference type="ARBA" id="ARBA00006964"/>
    </source>
</evidence>
<comment type="similarity">
    <text evidence="1">Belongs to the GTP cyclohydrolase I type 2/NIF3 family.</text>
</comment>
<dbReference type="Gene3D" id="3.40.1390.30">
    <property type="entry name" value="NIF3 (NGG1p interacting factor 3)-like"/>
    <property type="match status" value="1"/>
</dbReference>
<dbReference type="GO" id="GO:0046872">
    <property type="term" value="F:metal ion binding"/>
    <property type="evidence" value="ECO:0007669"/>
    <property type="project" value="UniProtKB-KW"/>
</dbReference>
<dbReference type="PIRSF" id="PIRSF037489">
    <property type="entry name" value="UCP037489_NIF3_YqfO"/>
    <property type="match status" value="1"/>
</dbReference>
<gene>
    <name evidence="3" type="ORF">NOCA2190052</name>
</gene>
<evidence type="ECO:0000256" key="2">
    <source>
        <dbReference type="ARBA" id="ARBA00022723"/>
    </source>
</evidence>
<dbReference type="InterPro" id="IPR017221">
    <property type="entry name" value="DUF34/NIF3_bac"/>
</dbReference>
<dbReference type="FunFam" id="3.40.1390.30:FF:000001">
    <property type="entry name" value="GTP cyclohydrolase 1 type 2"/>
    <property type="match status" value="1"/>
</dbReference>
<dbReference type="AlphaFoldDB" id="A0A2P2BXW3"/>
<proteinExistence type="inferred from homology"/>
<dbReference type="PANTHER" id="PTHR13799">
    <property type="entry name" value="NGG1 INTERACTING FACTOR 3"/>
    <property type="match status" value="1"/>
</dbReference>
<dbReference type="Gene3D" id="3.30.70.120">
    <property type="match status" value="1"/>
</dbReference>
<dbReference type="NCBIfam" id="TIGR00486">
    <property type="entry name" value="YbgI_SA1388"/>
    <property type="match status" value="1"/>
</dbReference>
<evidence type="ECO:0000313" key="3">
    <source>
        <dbReference type="EMBL" id="CUR54595.1"/>
    </source>
</evidence>
<dbReference type="InterPro" id="IPR015867">
    <property type="entry name" value="N-reg_PII/ATP_PRibTrfase_C"/>
</dbReference>